<reference evidence="1 2" key="1">
    <citation type="journal article" date="2019" name="ISME J.">
        <title>Insights into ecological role of a new deltaproteobacterial order Candidatus Acidulodesulfobacterales by metagenomics and metatranscriptomics.</title>
        <authorList>
            <person name="Tan S."/>
            <person name="Liu J."/>
            <person name="Fang Y."/>
            <person name="Hedlund B.P."/>
            <person name="Lian Z.H."/>
            <person name="Huang L.Y."/>
            <person name="Li J.T."/>
            <person name="Huang L.N."/>
            <person name="Li W.J."/>
            <person name="Jiang H.C."/>
            <person name="Dong H.L."/>
            <person name="Shu W.S."/>
        </authorList>
    </citation>
    <scope>NUCLEOTIDE SEQUENCE [LARGE SCALE GENOMIC DNA]</scope>
    <source>
        <strain evidence="1">AP2</strain>
    </source>
</reference>
<organism evidence="1 2">
    <name type="scientific">Acididesulfobacter guangdongensis</name>
    <dbReference type="NCBI Taxonomy" id="2597225"/>
    <lineage>
        <taxon>Bacteria</taxon>
        <taxon>Deltaproteobacteria</taxon>
        <taxon>Candidatus Acidulodesulfobacterales</taxon>
        <taxon>Candidatus Acididesulfobacter</taxon>
    </lineage>
</organism>
<dbReference type="Proteomes" id="UP000316562">
    <property type="component" value="Unassembled WGS sequence"/>
</dbReference>
<evidence type="ECO:0000313" key="1">
    <source>
        <dbReference type="EMBL" id="RZD15567.1"/>
    </source>
</evidence>
<name>A0A519BE92_ACIG2</name>
<protein>
    <submittedName>
        <fullName evidence="1">Uncharacterized protein</fullName>
    </submittedName>
</protein>
<dbReference type="AlphaFoldDB" id="A0A519BE92"/>
<sequence>MKIQNYNEPKLYKIAKEITELILRIPGNKRITFIYGSSIDKTEKANVFLSPEGVFCGSYSEFMAEEGIKRAMPEIVRRNRLAAGDSFRNFLQKVITCAFGNIIISQELGIETDRKGNVRPISQRKIYGIKLYEGNWQPLSKEEAEEIHAQEAEDMKRIGKSSFVYSDLSEFLKK</sequence>
<evidence type="ECO:0000313" key="2">
    <source>
        <dbReference type="Proteomes" id="UP000316562"/>
    </source>
</evidence>
<comment type="caution">
    <text evidence="1">The sequence shown here is derived from an EMBL/GenBank/DDBJ whole genome shotgun (WGS) entry which is preliminary data.</text>
</comment>
<gene>
    <name evidence="1" type="ORF">EVJ46_09925</name>
</gene>
<dbReference type="EMBL" id="SGBC01000005">
    <property type="protein sequence ID" value="RZD15567.1"/>
    <property type="molecule type" value="Genomic_DNA"/>
</dbReference>
<proteinExistence type="predicted"/>
<accession>A0A519BE92</accession>